<accession>A0AAD8HAS5</accession>
<sequence length="116" mass="13410">MQFFWENVICRYGIPRILVTDNGTQFNNDEFKKYCDENDIKLRFTSVAHPQANGQAEVLRKIEASGVGQKGKLAPNWEGPYRVKNVFGRGSYKLETLEGHEVPRTWHASNLKVYYV</sequence>
<dbReference type="PANTHER" id="PTHR37984">
    <property type="entry name" value="PROTEIN CBG26694"/>
    <property type="match status" value="1"/>
</dbReference>
<dbReference type="AlphaFoldDB" id="A0AAD8HAS5"/>
<dbReference type="InterPro" id="IPR050951">
    <property type="entry name" value="Retrovirus_Pol_polyprotein"/>
</dbReference>
<organism evidence="2 3">
    <name type="scientific">Heracleum sosnowskyi</name>
    <dbReference type="NCBI Taxonomy" id="360622"/>
    <lineage>
        <taxon>Eukaryota</taxon>
        <taxon>Viridiplantae</taxon>
        <taxon>Streptophyta</taxon>
        <taxon>Embryophyta</taxon>
        <taxon>Tracheophyta</taxon>
        <taxon>Spermatophyta</taxon>
        <taxon>Magnoliopsida</taxon>
        <taxon>eudicotyledons</taxon>
        <taxon>Gunneridae</taxon>
        <taxon>Pentapetalae</taxon>
        <taxon>asterids</taxon>
        <taxon>campanulids</taxon>
        <taxon>Apiales</taxon>
        <taxon>Apiaceae</taxon>
        <taxon>Apioideae</taxon>
        <taxon>apioid superclade</taxon>
        <taxon>Tordylieae</taxon>
        <taxon>Tordyliinae</taxon>
        <taxon>Heracleum</taxon>
    </lineage>
</organism>
<name>A0AAD8HAS5_9APIA</name>
<dbReference type="InterPro" id="IPR012337">
    <property type="entry name" value="RNaseH-like_sf"/>
</dbReference>
<evidence type="ECO:0000313" key="2">
    <source>
        <dbReference type="EMBL" id="KAK1364100.1"/>
    </source>
</evidence>
<feature type="domain" description="Integrase catalytic" evidence="1">
    <location>
        <begin position="1"/>
        <end position="57"/>
    </location>
</feature>
<dbReference type="InterPro" id="IPR001584">
    <property type="entry name" value="Integrase_cat-core"/>
</dbReference>
<dbReference type="PANTHER" id="PTHR37984:SF5">
    <property type="entry name" value="PROTEIN NYNRIN-LIKE"/>
    <property type="match status" value="1"/>
</dbReference>
<dbReference type="InterPro" id="IPR036397">
    <property type="entry name" value="RNaseH_sf"/>
</dbReference>
<dbReference type="Proteomes" id="UP001237642">
    <property type="component" value="Unassembled WGS sequence"/>
</dbReference>
<comment type="caution">
    <text evidence="2">The sequence shown here is derived from an EMBL/GenBank/DDBJ whole genome shotgun (WGS) entry which is preliminary data.</text>
</comment>
<dbReference type="Gene3D" id="3.30.420.10">
    <property type="entry name" value="Ribonuclease H-like superfamily/Ribonuclease H"/>
    <property type="match status" value="1"/>
</dbReference>
<evidence type="ECO:0000259" key="1">
    <source>
        <dbReference type="PROSITE" id="PS50994"/>
    </source>
</evidence>
<dbReference type="PROSITE" id="PS50994">
    <property type="entry name" value="INTEGRASE"/>
    <property type="match status" value="1"/>
</dbReference>
<reference evidence="2" key="2">
    <citation type="submission" date="2023-05" db="EMBL/GenBank/DDBJ databases">
        <authorList>
            <person name="Schelkunov M.I."/>
        </authorList>
    </citation>
    <scope>NUCLEOTIDE SEQUENCE</scope>
    <source>
        <strain evidence="2">Hsosn_3</strain>
        <tissue evidence="2">Leaf</tissue>
    </source>
</reference>
<evidence type="ECO:0000313" key="3">
    <source>
        <dbReference type="Proteomes" id="UP001237642"/>
    </source>
</evidence>
<dbReference type="SUPFAM" id="SSF53098">
    <property type="entry name" value="Ribonuclease H-like"/>
    <property type="match status" value="1"/>
</dbReference>
<reference evidence="2" key="1">
    <citation type="submission" date="2023-02" db="EMBL/GenBank/DDBJ databases">
        <title>Genome of toxic invasive species Heracleum sosnowskyi carries increased number of genes despite the absence of recent whole-genome duplications.</title>
        <authorList>
            <person name="Schelkunov M."/>
            <person name="Shtratnikova V."/>
            <person name="Makarenko M."/>
            <person name="Klepikova A."/>
            <person name="Omelchenko D."/>
            <person name="Novikova G."/>
            <person name="Obukhova E."/>
            <person name="Bogdanov V."/>
            <person name="Penin A."/>
            <person name="Logacheva M."/>
        </authorList>
    </citation>
    <scope>NUCLEOTIDE SEQUENCE</scope>
    <source>
        <strain evidence="2">Hsosn_3</strain>
        <tissue evidence="2">Leaf</tissue>
    </source>
</reference>
<dbReference type="GO" id="GO:0015074">
    <property type="term" value="P:DNA integration"/>
    <property type="evidence" value="ECO:0007669"/>
    <property type="project" value="InterPro"/>
</dbReference>
<protein>
    <recommendedName>
        <fullName evidence="1">Integrase catalytic domain-containing protein</fullName>
    </recommendedName>
</protein>
<dbReference type="GO" id="GO:0003676">
    <property type="term" value="F:nucleic acid binding"/>
    <property type="evidence" value="ECO:0007669"/>
    <property type="project" value="InterPro"/>
</dbReference>
<gene>
    <name evidence="2" type="ORF">POM88_039661</name>
</gene>
<dbReference type="EMBL" id="JAUIZM010000009">
    <property type="protein sequence ID" value="KAK1364100.1"/>
    <property type="molecule type" value="Genomic_DNA"/>
</dbReference>
<proteinExistence type="predicted"/>
<keyword evidence="3" id="KW-1185">Reference proteome</keyword>